<dbReference type="SMART" id="SM01003">
    <property type="entry name" value="AlaDh_PNT_N"/>
    <property type="match status" value="1"/>
</dbReference>
<dbReference type="SUPFAM" id="SSF55347">
    <property type="entry name" value="Glyceraldehyde-3-phosphate dehydrogenase-like, C-terminal domain"/>
    <property type="match status" value="1"/>
</dbReference>
<dbReference type="Gene3D" id="1.10.1870.10">
    <property type="entry name" value="Domain 3, Saccharopine reductase"/>
    <property type="match status" value="1"/>
</dbReference>
<dbReference type="Pfam" id="PF05222">
    <property type="entry name" value="AlaDh_PNT_N"/>
    <property type="match status" value="1"/>
</dbReference>
<keyword evidence="11" id="KW-1185">Reference proteome</keyword>
<dbReference type="GO" id="GO:0033512">
    <property type="term" value="P:L-lysine catabolic process to acetyl-CoA via saccharopine"/>
    <property type="evidence" value="ECO:0007669"/>
    <property type="project" value="UniProtKB-UniPathway"/>
</dbReference>
<dbReference type="Proteomes" id="UP000053268">
    <property type="component" value="Unassembled WGS sequence"/>
</dbReference>
<dbReference type="FunFam" id="3.40.50.720:FF:000072">
    <property type="entry name" value="Saccharopine dehydrogenase [NADP(+), L-glutamate-forming]"/>
    <property type="match status" value="1"/>
</dbReference>
<comment type="similarity">
    <text evidence="7">In the C-terminal section; belongs to the saccharopine dehydrogenase family.</text>
</comment>
<evidence type="ECO:0000256" key="3">
    <source>
        <dbReference type="ARBA" id="ARBA00005624"/>
    </source>
</evidence>
<protein>
    <submittedName>
        <fullName evidence="10">Alpha-aminoadipic semialdehyde synthase, mitochondrial</fullName>
    </submittedName>
</protein>
<dbReference type="PANTHER" id="PTHR11133">
    <property type="entry name" value="SACCHAROPINE DEHYDROGENASE"/>
    <property type="match status" value="1"/>
</dbReference>
<feature type="domain" description="Alanine dehydrogenase/pyridine nucleotide transhydrogenase NAD(H)-binding" evidence="8">
    <location>
        <begin position="277"/>
        <end position="480"/>
    </location>
</feature>
<reference evidence="10 11" key="1">
    <citation type="journal article" date="2015" name="Nat. Commun.">
        <title>Outbred genome sequencing and CRISPR/Cas9 gene editing in butterflies.</title>
        <authorList>
            <person name="Li X."/>
            <person name="Fan D."/>
            <person name="Zhang W."/>
            <person name="Liu G."/>
            <person name="Zhang L."/>
            <person name="Zhao L."/>
            <person name="Fang X."/>
            <person name="Chen L."/>
            <person name="Dong Y."/>
            <person name="Chen Y."/>
            <person name="Ding Y."/>
            <person name="Zhao R."/>
            <person name="Feng M."/>
            <person name="Zhu Y."/>
            <person name="Feng Y."/>
            <person name="Jiang X."/>
            <person name="Zhu D."/>
            <person name="Xiang H."/>
            <person name="Feng X."/>
            <person name="Li S."/>
            <person name="Wang J."/>
            <person name="Zhang G."/>
            <person name="Kronforst M.R."/>
            <person name="Wang W."/>
        </authorList>
    </citation>
    <scope>NUCLEOTIDE SEQUENCE [LARGE SCALE GENOMIC DNA]</scope>
    <source>
        <strain evidence="10">Ya'a_city_454_Px</strain>
        <tissue evidence="10">Whole body</tissue>
    </source>
</reference>
<dbReference type="SUPFAM" id="SSF52283">
    <property type="entry name" value="Formate/glycerate dehydrogenase catalytic domain-like"/>
    <property type="match status" value="1"/>
</dbReference>
<dbReference type="UniPathway" id="UPA00868">
    <property type="reaction ID" value="UER00835"/>
</dbReference>
<dbReference type="SMART" id="SM01002">
    <property type="entry name" value="AlaDh_PNT_C"/>
    <property type="match status" value="1"/>
</dbReference>
<dbReference type="InterPro" id="IPR036291">
    <property type="entry name" value="NAD(P)-bd_dom_sf"/>
</dbReference>
<dbReference type="InterPro" id="IPR032095">
    <property type="entry name" value="Sacchrp_dh-like_C"/>
</dbReference>
<keyword evidence="6" id="KW-0511">Multifunctional enzyme</keyword>
<name>A0A194PUW8_PAPXU</name>
<dbReference type="AlphaFoldDB" id="A0A194PUW8"/>
<dbReference type="InterPro" id="IPR007698">
    <property type="entry name" value="AlaDH/PNT_NAD(H)-bd"/>
</dbReference>
<feature type="domain" description="Alanine dehydrogenase/pyridine nucleotide transhydrogenase N-terminal" evidence="9">
    <location>
        <begin position="107"/>
        <end position="237"/>
    </location>
</feature>
<dbReference type="GO" id="GO:0004753">
    <property type="term" value="F:saccharopine dehydrogenase activity"/>
    <property type="evidence" value="ECO:0007669"/>
    <property type="project" value="TreeGrafter"/>
</dbReference>
<evidence type="ECO:0000256" key="6">
    <source>
        <dbReference type="ARBA" id="ARBA00023268"/>
    </source>
</evidence>
<dbReference type="STRING" id="66420.A0A194PUW8"/>
<evidence type="ECO:0000256" key="4">
    <source>
        <dbReference type="ARBA" id="ARBA00022857"/>
    </source>
</evidence>
<dbReference type="InterPro" id="IPR051168">
    <property type="entry name" value="AASS"/>
</dbReference>
<evidence type="ECO:0000256" key="5">
    <source>
        <dbReference type="ARBA" id="ARBA00023002"/>
    </source>
</evidence>
<dbReference type="InterPro" id="IPR007886">
    <property type="entry name" value="AlaDH/PNT_N"/>
</dbReference>
<dbReference type="Gene3D" id="3.40.50.720">
    <property type="entry name" value="NAD(P)-binding Rossmann-like Domain"/>
    <property type="match status" value="3"/>
</dbReference>
<dbReference type="EMBL" id="KQ459592">
    <property type="protein sequence ID" value="KPI96783.1"/>
    <property type="molecule type" value="Genomic_DNA"/>
</dbReference>
<comment type="similarity">
    <text evidence="3">In the N-terminal section; belongs to the AlaDH/PNT family.</text>
</comment>
<proteinExistence type="inferred from homology"/>
<evidence type="ECO:0000313" key="10">
    <source>
        <dbReference type="EMBL" id="KPI96783.1"/>
    </source>
</evidence>
<dbReference type="GO" id="GO:0005737">
    <property type="term" value="C:cytoplasm"/>
    <property type="evidence" value="ECO:0007669"/>
    <property type="project" value="TreeGrafter"/>
</dbReference>
<dbReference type="FunFam" id="3.30.360.10:FF:000008">
    <property type="entry name" value="Alpha-aminoadipic semialdehyde synthase, mitochondrial"/>
    <property type="match status" value="1"/>
</dbReference>
<evidence type="ECO:0000256" key="2">
    <source>
        <dbReference type="ARBA" id="ARBA00004720"/>
    </source>
</evidence>
<dbReference type="PANTHER" id="PTHR11133:SF22">
    <property type="entry name" value="ALPHA-AMINOADIPIC SEMIALDEHYDE SYNTHASE, MITOCHONDRIAL"/>
    <property type="match status" value="1"/>
</dbReference>
<evidence type="ECO:0000256" key="7">
    <source>
        <dbReference type="ARBA" id="ARBA00025744"/>
    </source>
</evidence>
<dbReference type="Pfam" id="PF03435">
    <property type="entry name" value="Sacchrp_dh_NADP"/>
    <property type="match status" value="1"/>
</dbReference>
<dbReference type="FunFam" id="3.40.50.720:FF:000087">
    <property type="entry name" value="alpha-aminoadipic semialdehyde synthase, mitochondrial"/>
    <property type="match status" value="1"/>
</dbReference>
<dbReference type="GO" id="GO:0019878">
    <property type="term" value="P:lysine biosynthetic process via aminoadipic acid"/>
    <property type="evidence" value="ECO:0007669"/>
    <property type="project" value="TreeGrafter"/>
</dbReference>
<accession>A0A194PUW8</accession>
<gene>
    <name evidence="10" type="ORF">RR46_04908</name>
</gene>
<sequence length="1005" mass="111506">MSHRVAAFRTKSHLVRQLSVSTSKTCSEYGAIYLPPYPHGKAFAVAKPTQCYLATFTSISLGSISEVLRRILDIFKLNRKPDTFQLTKLSAKDAKNSNIYKPRRVIAIRREDQSVWERRAPFSPANVSRLVRQGVKVIVQPSNRRAYPMQSYLNAGAIIQEDISEASVIFGVKQTPIDLLIPNKTYCFFSHTIKAQEANMPMLDAILAKNIRLIDYEKLMDDAGNRVVAFGKYAGVAGMINILHGLGLRLLALGHHTPFMHVGPAHNYRNSSMARQAIRDAGYEVALGMMPKSLGPLTFVFTGSGNVSQGSQEIFQELPHEYVPPEMLRKVAEHGSPNKIYGCEVRRRHHLVRKNGGGYDHQEYEEHPERYISTFAQTIAPYTSVLVNCIYWAVDSPKLLTIPDAKHLFLPSHTPWLPKSVGAPALPHRMLAICDISADPGGSIEFMNECTTIDTPFCLYDADRNKDTKSFKGPGVLVCSIDNMPTQLPRESTDFFGDLLYPYADDIMSSDATKPLEAHEFSPVVQGAIITSNGKLTPSFEYINELRMTNTRSRHKVEGNDQQTHVLILGSGLVSAPVVEYLARDKNVAVTVASQVREEADALAERYGVRAEYIQANDDSALRSLASGARLVVSLLPYDLHGPVAKACVSAGVHMVTASYVRPEVQELHNAAKEAGVTLLNEVGLDPGIDHLLALECIHDIQNHGGRIDSFVSYCLPAPEFSDNALRYKFSWNPRGVLLNTISSAKYLSRGQIVEVLSGGELMSVARELDFLPGFAFEGFPNRDSTKYAELYGIEDAHTMFRGTIRYKGFAETMKAMQLFGLIDPNPHPSLHPEGPSITWRQFACELLGLLDTSIFYENLKTRLSERIGVSGAQALESLGLLSEDTVVKRGTPLDTISHYLTKRLQLEKDETDFVVLRHELGVTWSDGRRERREVTMTVRGEPARHTAMARTVGLPTAIAAKMVLDGEIQDRGVVLPFSPTVYKSLLSRLRADGITAKEVIRPLN</sequence>
<evidence type="ECO:0000259" key="9">
    <source>
        <dbReference type="SMART" id="SM01003"/>
    </source>
</evidence>
<evidence type="ECO:0000259" key="8">
    <source>
        <dbReference type="SMART" id="SM01002"/>
    </source>
</evidence>
<dbReference type="SUPFAM" id="SSF51735">
    <property type="entry name" value="NAD(P)-binding Rossmann-fold domains"/>
    <property type="match status" value="1"/>
</dbReference>
<evidence type="ECO:0000313" key="11">
    <source>
        <dbReference type="Proteomes" id="UP000053268"/>
    </source>
</evidence>
<dbReference type="InterPro" id="IPR005097">
    <property type="entry name" value="Sacchrp_dh_NADP-bd"/>
</dbReference>
<evidence type="ECO:0000256" key="1">
    <source>
        <dbReference type="ARBA" id="ARBA00004682"/>
    </source>
</evidence>
<keyword evidence="5" id="KW-0560">Oxidoreductase</keyword>
<keyword evidence="4" id="KW-0521">NADP</keyword>
<comment type="pathway">
    <text evidence="2">Amino-acid degradation; L-lysine degradation via saccharopine pathway; glutaryl-CoA from L-lysine: step 2/6.</text>
</comment>
<dbReference type="Pfam" id="PF01262">
    <property type="entry name" value="AlaDh_PNT_C"/>
    <property type="match status" value="1"/>
</dbReference>
<dbReference type="CDD" id="cd12189">
    <property type="entry name" value="LKR_SDH_like"/>
    <property type="match status" value="1"/>
</dbReference>
<dbReference type="Pfam" id="PF16653">
    <property type="entry name" value="Sacchrp_dh_C"/>
    <property type="match status" value="1"/>
</dbReference>
<comment type="pathway">
    <text evidence="1">Amino-acid degradation; L-lysine degradation via saccharopine pathway; glutaryl-CoA from L-lysine: step 1/6.</text>
</comment>
<dbReference type="Gene3D" id="3.30.360.10">
    <property type="entry name" value="Dihydrodipicolinate Reductase, domain 2"/>
    <property type="match status" value="1"/>
</dbReference>
<organism evidence="10 11">
    <name type="scientific">Papilio xuthus</name>
    <name type="common">Asian swallowtail butterfly</name>
    <dbReference type="NCBI Taxonomy" id="66420"/>
    <lineage>
        <taxon>Eukaryota</taxon>
        <taxon>Metazoa</taxon>
        <taxon>Ecdysozoa</taxon>
        <taxon>Arthropoda</taxon>
        <taxon>Hexapoda</taxon>
        <taxon>Insecta</taxon>
        <taxon>Pterygota</taxon>
        <taxon>Neoptera</taxon>
        <taxon>Endopterygota</taxon>
        <taxon>Lepidoptera</taxon>
        <taxon>Glossata</taxon>
        <taxon>Ditrysia</taxon>
        <taxon>Papilionoidea</taxon>
        <taxon>Papilionidae</taxon>
        <taxon>Papilioninae</taxon>
        <taxon>Papilio</taxon>
    </lineage>
</organism>